<sequence>MHLGTNNPCLPYSLDNSVIPTIGEELHTVHFPDLLKWLTRNVRAETLTISLKCDRFASLANFLLDPSGAKECASNKVKIDVSDPVQFLSVLIKKFRASPLVEDAVPTIEFLYPFRDDVWEYLRANLIDQEVVSLDANALYTVSNGKNRMRISLCKSSLPNRYDCEIKIDSI</sequence>
<reference evidence="1" key="1">
    <citation type="submission" date="2022-01" db="EMBL/GenBank/DDBJ databases">
        <title>Genome Sequence Resource for Two Populations of Ditylenchus destructor, the Migratory Endoparasitic Phytonematode.</title>
        <authorList>
            <person name="Zhang H."/>
            <person name="Lin R."/>
            <person name="Xie B."/>
        </authorList>
    </citation>
    <scope>NUCLEOTIDE SEQUENCE</scope>
    <source>
        <strain evidence="1">BazhouSP</strain>
    </source>
</reference>
<proteinExistence type="predicted"/>
<name>A0AAD4QX65_9BILA</name>
<dbReference type="EMBL" id="JAKKPZ010000371">
    <property type="protein sequence ID" value="KAI1695800.1"/>
    <property type="molecule type" value="Genomic_DNA"/>
</dbReference>
<keyword evidence="2" id="KW-1185">Reference proteome</keyword>
<comment type="caution">
    <text evidence="1">The sequence shown here is derived from an EMBL/GenBank/DDBJ whole genome shotgun (WGS) entry which is preliminary data.</text>
</comment>
<dbReference type="AlphaFoldDB" id="A0AAD4QX65"/>
<dbReference type="Proteomes" id="UP001201812">
    <property type="component" value="Unassembled WGS sequence"/>
</dbReference>
<organism evidence="1 2">
    <name type="scientific">Ditylenchus destructor</name>
    <dbReference type="NCBI Taxonomy" id="166010"/>
    <lineage>
        <taxon>Eukaryota</taxon>
        <taxon>Metazoa</taxon>
        <taxon>Ecdysozoa</taxon>
        <taxon>Nematoda</taxon>
        <taxon>Chromadorea</taxon>
        <taxon>Rhabditida</taxon>
        <taxon>Tylenchina</taxon>
        <taxon>Tylenchomorpha</taxon>
        <taxon>Sphaerularioidea</taxon>
        <taxon>Anguinidae</taxon>
        <taxon>Anguininae</taxon>
        <taxon>Ditylenchus</taxon>
    </lineage>
</organism>
<protein>
    <submittedName>
        <fullName evidence="1">Uncharacterized protein</fullName>
    </submittedName>
</protein>
<gene>
    <name evidence="1" type="ORF">DdX_19383</name>
</gene>
<evidence type="ECO:0000313" key="2">
    <source>
        <dbReference type="Proteomes" id="UP001201812"/>
    </source>
</evidence>
<accession>A0AAD4QX65</accession>
<evidence type="ECO:0000313" key="1">
    <source>
        <dbReference type="EMBL" id="KAI1695800.1"/>
    </source>
</evidence>